<evidence type="ECO:0000259" key="2">
    <source>
        <dbReference type="Pfam" id="PF00440"/>
    </source>
</evidence>
<evidence type="ECO:0000313" key="4">
    <source>
        <dbReference type="Proteomes" id="UP001143486"/>
    </source>
</evidence>
<dbReference type="RefSeq" id="WP_271187611.1">
    <property type="nucleotide sequence ID" value="NZ_BSFE01000009.1"/>
</dbReference>
<organism evidence="3 4">
    <name type="scientific">Maricaulis virginensis</name>
    <dbReference type="NCBI Taxonomy" id="144022"/>
    <lineage>
        <taxon>Bacteria</taxon>
        <taxon>Pseudomonadati</taxon>
        <taxon>Pseudomonadota</taxon>
        <taxon>Alphaproteobacteria</taxon>
        <taxon>Maricaulales</taxon>
        <taxon>Maricaulaceae</taxon>
        <taxon>Maricaulis</taxon>
    </lineage>
</organism>
<dbReference type="Pfam" id="PF00440">
    <property type="entry name" value="TetR_N"/>
    <property type="match status" value="1"/>
</dbReference>
<dbReference type="EMBL" id="BSFE01000009">
    <property type="protein sequence ID" value="GLK53258.1"/>
    <property type="molecule type" value="Genomic_DNA"/>
</dbReference>
<evidence type="ECO:0000256" key="1">
    <source>
        <dbReference type="ARBA" id="ARBA00023125"/>
    </source>
</evidence>
<dbReference type="Proteomes" id="UP001143486">
    <property type="component" value="Unassembled WGS sequence"/>
</dbReference>
<accession>A0A9W6INI0</accession>
<dbReference type="GO" id="GO:0003677">
    <property type="term" value="F:DNA binding"/>
    <property type="evidence" value="ECO:0007669"/>
    <property type="project" value="UniProtKB-KW"/>
</dbReference>
<protein>
    <recommendedName>
        <fullName evidence="2">HTH tetR-type domain-containing protein</fullName>
    </recommendedName>
</protein>
<dbReference type="Gene3D" id="1.10.357.10">
    <property type="entry name" value="Tetracycline Repressor, domain 2"/>
    <property type="match status" value="1"/>
</dbReference>
<reference evidence="3" key="1">
    <citation type="journal article" date="2014" name="Int. J. Syst. Evol. Microbiol.">
        <title>Complete genome sequence of Corynebacterium casei LMG S-19264T (=DSM 44701T), isolated from a smear-ripened cheese.</title>
        <authorList>
            <consortium name="US DOE Joint Genome Institute (JGI-PGF)"/>
            <person name="Walter F."/>
            <person name="Albersmeier A."/>
            <person name="Kalinowski J."/>
            <person name="Ruckert C."/>
        </authorList>
    </citation>
    <scope>NUCLEOTIDE SEQUENCE</scope>
    <source>
        <strain evidence="3">VKM B-1513</strain>
    </source>
</reference>
<gene>
    <name evidence="3" type="ORF">GCM10017621_27660</name>
</gene>
<dbReference type="InterPro" id="IPR009057">
    <property type="entry name" value="Homeodomain-like_sf"/>
</dbReference>
<evidence type="ECO:0000313" key="3">
    <source>
        <dbReference type="EMBL" id="GLK53258.1"/>
    </source>
</evidence>
<reference evidence="3" key="2">
    <citation type="submission" date="2023-01" db="EMBL/GenBank/DDBJ databases">
        <authorList>
            <person name="Sun Q."/>
            <person name="Evtushenko L."/>
        </authorList>
    </citation>
    <scope>NUCLEOTIDE SEQUENCE</scope>
    <source>
        <strain evidence="3">VKM B-1513</strain>
    </source>
</reference>
<dbReference type="AlphaFoldDB" id="A0A9W6INI0"/>
<name>A0A9W6INI0_9PROT</name>
<keyword evidence="1" id="KW-0238">DNA-binding</keyword>
<dbReference type="SUPFAM" id="SSF46689">
    <property type="entry name" value="Homeodomain-like"/>
    <property type="match status" value="1"/>
</dbReference>
<dbReference type="InterPro" id="IPR001647">
    <property type="entry name" value="HTH_TetR"/>
</dbReference>
<feature type="domain" description="HTH tetR-type" evidence="2">
    <location>
        <begin position="27"/>
        <end position="66"/>
    </location>
</feature>
<sequence>MSRPVPTDGRHARRNASREKITRAFLEFVREGVNEPGAQSVAERAGVSVRTVFRCFEDMEALYQELSAAVRAEFLPRAVLDLNTADRMERLKRLVANRVAMFGEMEPYRLAAENYRDRYETFEDDYHFLIAKERERLEIAINPDGALSAELFDALTAVTGFGYWRRLRFDLDLTRAGAARVMEVSACAILDTLDRIPPVEDEGGVR</sequence>
<proteinExistence type="predicted"/>
<comment type="caution">
    <text evidence="3">The sequence shown here is derived from an EMBL/GenBank/DDBJ whole genome shotgun (WGS) entry which is preliminary data.</text>
</comment>
<keyword evidence="4" id="KW-1185">Reference proteome</keyword>